<evidence type="ECO:0000256" key="1">
    <source>
        <dbReference type="ARBA" id="ARBA00006484"/>
    </source>
</evidence>
<evidence type="ECO:0008006" key="5">
    <source>
        <dbReference type="Google" id="ProtNLM"/>
    </source>
</evidence>
<dbReference type="GO" id="GO:0016491">
    <property type="term" value="F:oxidoreductase activity"/>
    <property type="evidence" value="ECO:0007669"/>
    <property type="project" value="UniProtKB-KW"/>
</dbReference>
<dbReference type="Pfam" id="PF00106">
    <property type="entry name" value="adh_short"/>
    <property type="match status" value="1"/>
</dbReference>
<dbReference type="SUPFAM" id="SSF51735">
    <property type="entry name" value="NAD(P)-binding Rossmann-fold domains"/>
    <property type="match status" value="1"/>
</dbReference>
<sequence>MSAQSTGQLTGQRAFITGGASGIGAEMARRFTREGASVVIADVNDTLGKALAVEVGGEYVHLDVTDSTAWDKIMPTFEPFNIVCLNAGVSTNSNVFGAITNYPFEHLSNDDYNKIMNINVDGVVFGARAVIPGMVERKSGHILVTASLAGIVPIAADPIYGLTKHAMVGLTKSLGAALEPHGVCVSALCPAFLDTPLLSEETRQNLDSLGLGIMDVSIAGDLAMRALTERVSGSQWIVMDGQEISQYIPAAPFV</sequence>
<proteinExistence type="inferred from homology"/>
<protein>
    <recommendedName>
        <fullName evidence="5">Dehydrogenase</fullName>
    </recommendedName>
</protein>
<comment type="similarity">
    <text evidence="1">Belongs to the short-chain dehydrogenases/reductases (SDR) family.</text>
</comment>
<dbReference type="EMBL" id="LIBJ01000238">
    <property type="protein sequence ID" value="KRO46769.1"/>
    <property type="molecule type" value="Genomic_DNA"/>
</dbReference>
<keyword evidence="2" id="KW-0560">Oxidoreductase</keyword>
<name>A0A0R2Q8U4_9ACTN</name>
<evidence type="ECO:0000256" key="2">
    <source>
        <dbReference type="ARBA" id="ARBA00023002"/>
    </source>
</evidence>
<dbReference type="CDD" id="cd05233">
    <property type="entry name" value="SDR_c"/>
    <property type="match status" value="1"/>
</dbReference>
<dbReference type="InterPro" id="IPR036291">
    <property type="entry name" value="NAD(P)-bd_dom_sf"/>
</dbReference>
<dbReference type="InterPro" id="IPR002347">
    <property type="entry name" value="SDR_fam"/>
</dbReference>
<gene>
    <name evidence="3" type="ORF">ABR75_05440</name>
</gene>
<comment type="caution">
    <text evidence="3">The sequence shown here is derived from an EMBL/GenBank/DDBJ whole genome shotgun (WGS) entry which is preliminary data.</text>
</comment>
<dbReference type="PRINTS" id="PR00081">
    <property type="entry name" value="GDHRDH"/>
</dbReference>
<dbReference type="Proteomes" id="UP000051017">
    <property type="component" value="Unassembled WGS sequence"/>
</dbReference>
<organism evidence="3 4">
    <name type="scientific">Acidimicrobiia bacterium BACL6 MAG-120924-bin43</name>
    <dbReference type="NCBI Taxonomy" id="1655583"/>
    <lineage>
        <taxon>Bacteria</taxon>
        <taxon>Bacillati</taxon>
        <taxon>Actinomycetota</taxon>
        <taxon>Acidimicrobiia</taxon>
        <taxon>acIV cluster</taxon>
    </lineage>
</organism>
<dbReference type="PANTHER" id="PTHR43180">
    <property type="entry name" value="3-OXOACYL-(ACYL-CARRIER-PROTEIN) REDUCTASE (AFU_ORTHOLOGUE AFUA_6G11210)"/>
    <property type="match status" value="1"/>
</dbReference>
<evidence type="ECO:0000313" key="3">
    <source>
        <dbReference type="EMBL" id="KRO46769.1"/>
    </source>
</evidence>
<evidence type="ECO:0000313" key="4">
    <source>
        <dbReference type="Proteomes" id="UP000051017"/>
    </source>
</evidence>
<accession>A0A0R2Q8U4</accession>
<dbReference type="Gene3D" id="3.40.50.720">
    <property type="entry name" value="NAD(P)-binding Rossmann-like Domain"/>
    <property type="match status" value="1"/>
</dbReference>
<dbReference type="PANTHER" id="PTHR43180:SF33">
    <property type="entry name" value="15-HYDROXYPROSTAGLANDIN DEHYDROGENASE [NAD(+)]-LIKE"/>
    <property type="match status" value="1"/>
</dbReference>
<dbReference type="AlphaFoldDB" id="A0A0R2Q8U4"/>
<reference evidence="3 4" key="1">
    <citation type="submission" date="2015-10" db="EMBL/GenBank/DDBJ databases">
        <title>Metagenome-Assembled Genomes uncover a global brackish microbiome.</title>
        <authorList>
            <person name="Hugerth L.W."/>
            <person name="Larsson J."/>
            <person name="Alneberg J."/>
            <person name="Lindh M.V."/>
            <person name="Legrand C."/>
            <person name="Pinhassi J."/>
            <person name="Andersson A.F."/>
        </authorList>
    </citation>
    <scope>NUCLEOTIDE SEQUENCE [LARGE SCALE GENOMIC DNA]</scope>
    <source>
        <strain evidence="3">BACL6 MAG-120924-bin43</strain>
    </source>
</reference>